<name>A0A0A9E0G7_ARUDO</name>
<reference evidence="1" key="1">
    <citation type="submission" date="2014-09" db="EMBL/GenBank/DDBJ databases">
        <authorList>
            <person name="Magalhaes I.L.F."/>
            <person name="Oliveira U."/>
            <person name="Santos F.R."/>
            <person name="Vidigal T.H.D.A."/>
            <person name="Brescovit A.D."/>
            <person name="Santos A.J."/>
        </authorList>
    </citation>
    <scope>NUCLEOTIDE SEQUENCE</scope>
    <source>
        <tissue evidence="1">Shoot tissue taken approximately 20 cm above the soil surface</tissue>
    </source>
</reference>
<proteinExistence type="predicted"/>
<sequence length="45" mass="4888">MVSGDFTLRVFGPNSLVFMMQLRILGVSRCMLPALLKVSLSSSKG</sequence>
<reference evidence="1" key="2">
    <citation type="journal article" date="2015" name="Data Brief">
        <title>Shoot transcriptome of the giant reed, Arundo donax.</title>
        <authorList>
            <person name="Barrero R.A."/>
            <person name="Guerrero F.D."/>
            <person name="Moolhuijzen P."/>
            <person name="Goolsby J.A."/>
            <person name="Tidwell J."/>
            <person name="Bellgard S.E."/>
            <person name="Bellgard M.I."/>
        </authorList>
    </citation>
    <scope>NUCLEOTIDE SEQUENCE</scope>
    <source>
        <tissue evidence="1">Shoot tissue taken approximately 20 cm above the soil surface</tissue>
    </source>
</reference>
<accession>A0A0A9E0G7</accession>
<evidence type="ECO:0000313" key="1">
    <source>
        <dbReference type="EMBL" id="JAD89477.1"/>
    </source>
</evidence>
<protein>
    <submittedName>
        <fullName evidence="1">Uncharacterized protein</fullName>
    </submittedName>
</protein>
<organism evidence="1">
    <name type="scientific">Arundo donax</name>
    <name type="common">Giant reed</name>
    <name type="synonym">Donax arundinaceus</name>
    <dbReference type="NCBI Taxonomy" id="35708"/>
    <lineage>
        <taxon>Eukaryota</taxon>
        <taxon>Viridiplantae</taxon>
        <taxon>Streptophyta</taxon>
        <taxon>Embryophyta</taxon>
        <taxon>Tracheophyta</taxon>
        <taxon>Spermatophyta</taxon>
        <taxon>Magnoliopsida</taxon>
        <taxon>Liliopsida</taxon>
        <taxon>Poales</taxon>
        <taxon>Poaceae</taxon>
        <taxon>PACMAD clade</taxon>
        <taxon>Arundinoideae</taxon>
        <taxon>Arundineae</taxon>
        <taxon>Arundo</taxon>
    </lineage>
</organism>
<dbReference type="EMBL" id="GBRH01208418">
    <property type="protein sequence ID" value="JAD89477.1"/>
    <property type="molecule type" value="Transcribed_RNA"/>
</dbReference>
<dbReference type="AlphaFoldDB" id="A0A0A9E0G7"/>